<dbReference type="Proteomes" id="UP000431264">
    <property type="component" value="Unassembled WGS sequence"/>
</dbReference>
<sequence>MTQTTANMENVKSVKKRNVPATDINFGNVITTVSSKWLANDWLTLKWHDAAQFQTNATSFNNILQSRLQKRATRPQITQSLKTLDKSIDTALSYVKGYIIDKYKKENATSYYAAFGIEHKGNKYMLPQDQNRRIAALHLMIDALTVHDFATKDYGVAYWTPLRDQYIALVNEATTMDGSVAVQVGDKNTLKSDLQKALNAIINALKANYPDTFKQEMRDWGFQKEKY</sequence>
<keyword evidence="2" id="KW-1185">Reference proteome</keyword>
<organism evidence="1 2">
    <name type="scientific">Flavobacterium profundi</name>
    <dbReference type="NCBI Taxonomy" id="1774945"/>
    <lineage>
        <taxon>Bacteria</taxon>
        <taxon>Pseudomonadati</taxon>
        <taxon>Bacteroidota</taxon>
        <taxon>Flavobacteriia</taxon>
        <taxon>Flavobacteriales</taxon>
        <taxon>Flavobacteriaceae</taxon>
        <taxon>Flavobacterium</taxon>
    </lineage>
</organism>
<accession>A0A6I4IJN2</accession>
<gene>
    <name evidence="1" type="ORF">GOQ30_03050</name>
</gene>
<dbReference type="RefSeq" id="WP_140996542.1">
    <property type="nucleotide sequence ID" value="NZ_VDCZ01000002.1"/>
</dbReference>
<evidence type="ECO:0000313" key="2">
    <source>
        <dbReference type="Proteomes" id="UP000431264"/>
    </source>
</evidence>
<dbReference type="OrthoDB" id="880376at2"/>
<protein>
    <submittedName>
        <fullName evidence="1">Uncharacterized protein</fullName>
    </submittedName>
</protein>
<proteinExistence type="predicted"/>
<name>A0A6I4IJN2_9FLAO</name>
<comment type="caution">
    <text evidence="1">The sequence shown here is derived from an EMBL/GenBank/DDBJ whole genome shotgun (WGS) entry which is preliminary data.</text>
</comment>
<reference evidence="2" key="1">
    <citation type="submission" date="2019-05" db="EMBL/GenBank/DDBJ databases">
        <title>Flavobacterium profundi sp. nov., isolated from a deep-sea seamount.</title>
        <authorList>
            <person name="Zhang D.-C."/>
        </authorList>
    </citation>
    <scope>NUCLEOTIDE SEQUENCE [LARGE SCALE GENOMIC DNA]</scope>
    <source>
        <strain evidence="2">TP390</strain>
    </source>
</reference>
<dbReference type="AlphaFoldDB" id="A0A6I4IJN2"/>
<evidence type="ECO:0000313" key="1">
    <source>
        <dbReference type="EMBL" id="MVO08141.1"/>
    </source>
</evidence>
<dbReference type="EMBL" id="WQLW01000002">
    <property type="protein sequence ID" value="MVO08141.1"/>
    <property type="molecule type" value="Genomic_DNA"/>
</dbReference>